<protein>
    <submittedName>
        <fullName evidence="3">Arsenate reductase ArsC</fullName>
    </submittedName>
</protein>
<comment type="caution">
    <text evidence="3">The sequence shown here is derived from an EMBL/GenBank/DDBJ whole genome shotgun (WGS) entry which is preliminary data.</text>
</comment>
<dbReference type="EMBL" id="BAAACG010000008">
    <property type="protein sequence ID" value="GAA0739688.1"/>
    <property type="molecule type" value="Genomic_DNA"/>
</dbReference>
<accession>A0ABP3US05</accession>
<dbReference type="CDD" id="cd16345">
    <property type="entry name" value="LMWP_ArsC"/>
    <property type="match status" value="1"/>
</dbReference>
<evidence type="ECO:0000313" key="3">
    <source>
        <dbReference type="EMBL" id="GAA0739688.1"/>
    </source>
</evidence>
<dbReference type="SUPFAM" id="SSF52788">
    <property type="entry name" value="Phosphotyrosine protein phosphatases I"/>
    <property type="match status" value="1"/>
</dbReference>
<gene>
    <name evidence="3" type="ORF">GCM10008906_18740</name>
</gene>
<dbReference type="Proteomes" id="UP001501510">
    <property type="component" value="Unassembled WGS sequence"/>
</dbReference>
<dbReference type="Gene3D" id="3.40.50.2300">
    <property type="match status" value="1"/>
</dbReference>
<proteinExistence type="predicted"/>
<keyword evidence="4" id="KW-1185">Reference proteome</keyword>
<dbReference type="InterPro" id="IPR023485">
    <property type="entry name" value="Ptyr_pPase"/>
</dbReference>
<reference evidence="4" key="1">
    <citation type="journal article" date="2019" name="Int. J. Syst. Evol. Microbiol.">
        <title>The Global Catalogue of Microorganisms (GCM) 10K type strain sequencing project: providing services to taxonomists for standard genome sequencing and annotation.</title>
        <authorList>
            <consortium name="The Broad Institute Genomics Platform"/>
            <consortium name="The Broad Institute Genome Sequencing Center for Infectious Disease"/>
            <person name="Wu L."/>
            <person name="Ma J."/>
        </authorList>
    </citation>
    <scope>NUCLEOTIDE SEQUENCE [LARGE SCALE GENOMIC DNA]</scope>
    <source>
        <strain evidence="4">JCM 1407</strain>
    </source>
</reference>
<evidence type="ECO:0000259" key="2">
    <source>
        <dbReference type="SMART" id="SM00226"/>
    </source>
</evidence>
<dbReference type="InterPro" id="IPR036196">
    <property type="entry name" value="Ptyr_pPase_sf"/>
</dbReference>
<dbReference type="RefSeq" id="WP_343761033.1">
    <property type="nucleotide sequence ID" value="NZ_BAAACG010000008.1"/>
</dbReference>
<dbReference type="Pfam" id="PF01451">
    <property type="entry name" value="LMWPc"/>
    <property type="match status" value="1"/>
</dbReference>
<dbReference type="SMART" id="SM00226">
    <property type="entry name" value="LMWPc"/>
    <property type="match status" value="1"/>
</dbReference>
<organism evidence="3 4">
    <name type="scientific">Clostridium oceanicum</name>
    <dbReference type="NCBI Taxonomy" id="1543"/>
    <lineage>
        <taxon>Bacteria</taxon>
        <taxon>Bacillati</taxon>
        <taxon>Bacillota</taxon>
        <taxon>Clostridia</taxon>
        <taxon>Eubacteriales</taxon>
        <taxon>Clostridiaceae</taxon>
        <taxon>Clostridium</taxon>
    </lineage>
</organism>
<evidence type="ECO:0000313" key="4">
    <source>
        <dbReference type="Proteomes" id="UP001501510"/>
    </source>
</evidence>
<sequence>MKYKVAFVCVHNSCRSQMAEGYLKKLGSDIFEVYSAGTEKYDKVKPLAVEVMEEEGIDMTSHKPKLLEDIPSELDILITMGCNVVCPYIPNKHMEDWGLTDPSGGTIEEFRKTRDLIKDKVEDLINRVKNREISL</sequence>
<dbReference type="PANTHER" id="PTHR43428">
    <property type="entry name" value="ARSENATE REDUCTASE"/>
    <property type="match status" value="1"/>
</dbReference>
<feature type="domain" description="Phosphotyrosine protein phosphatase I" evidence="2">
    <location>
        <begin position="3"/>
        <end position="127"/>
    </location>
</feature>
<keyword evidence="1" id="KW-0059">Arsenical resistance</keyword>
<dbReference type="PANTHER" id="PTHR43428:SF1">
    <property type="entry name" value="ARSENATE REDUCTASE"/>
    <property type="match status" value="1"/>
</dbReference>
<evidence type="ECO:0000256" key="1">
    <source>
        <dbReference type="ARBA" id="ARBA00022849"/>
    </source>
</evidence>
<name>A0ABP3US05_9CLOT</name>